<feature type="region of interest" description="Disordered" evidence="1">
    <location>
        <begin position="260"/>
        <end position="352"/>
    </location>
</feature>
<evidence type="ECO:0000313" key="4">
    <source>
        <dbReference type="Proteomes" id="UP000054771"/>
    </source>
</evidence>
<dbReference type="OrthoDB" id="4524870at2759"/>
<accession>A0A0U5C6K6</accession>
<gene>
    <name evidence="3" type="ORF">ASPCAL05206</name>
</gene>
<feature type="chain" id="PRO_5006855579" evidence="2">
    <location>
        <begin position="23"/>
        <end position="375"/>
    </location>
</feature>
<feature type="compositionally biased region" description="Acidic residues" evidence="1">
    <location>
        <begin position="266"/>
        <end position="303"/>
    </location>
</feature>
<evidence type="ECO:0000313" key="3">
    <source>
        <dbReference type="EMBL" id="CEL04074.1"/>
    </source>
</evidence>
<keyword evidence="2" id="KW-0732">Signal</keyword>
<protein>
    <submittedName>
        <fullName evidence="3">Uncharacterized protein</fullName>
    </submittedName>
</protein>
<sequence>MALTMRSSVLAISLALLAKAQTEQDFEACDPLDLFDPCIDPMTLGTVTLNFEPLFPEPVDFTWGFALQNNYEYYPGAPDTKVAYWLEYNSTQPPAAEPHDTYMVMVLGGAGGITSGGHNGCDGPLGEECAENFAGFIKEHIAGQANRTDEMLDEALYAFRDEGVPQSIGCAENYFRSFYAVTHYELLDGILAREDGESLDIIQSGNESFPFNTYVHQRTPYGYLINKVAVPVIVRLPSEGDSWRDVENIQVEFGCARSAPVNQPDYLDEESEDVDEEEDTEITDETDSTEDTESTEDTGDSEDSQAPGDQSETEPNSDESTTDEPVTGESSSGELPEEEAGSLSTEYGGNGATGMMWSATLASIAGAIAIARIMS</sequence>
<name>A0A0U5C6K6_ASPCI</name>
<dbReference type="EMBL" id="CDMC01000004">
    <property type="protein sequence ID" value="CEL04074.1"/>
    <property type="molecule type" value="Genomic_DNA"/>
</dbReference>
<evidence type="ECO:0000256" key="1">
    <source>
        <dbReference type="SAM" id="MobiDB-lite"/>
    </source>
</evidence>
<keyword evidence="4" id="KW-1185">Reference proteome</keyword>
<feature type="compositionally biased region" description="Acidic residues" evidence="1">
    <location>
        <begin position="311"/>
        <end position="322"/>
    </location>
</feature>
<organism evidence="3 4">
    <name type="scientific">Aspergillus calidoustus</name>
    <dbReference type="NCBI Taxonomy" id="454130"/>
    <lineage>
        <taxon>Eukaryota</taxon>
        <taxon>Fungi</taxon>
        <taxon>Dikarya</taxon>
        <taxon>Ascomycota</taxon>
        <taxon>Pezizomycotina</taxon>
        <taxon>Eurotiomycetes</taxon>
        <taxon>Eurotiomycetidae</taxon>
        <taxon>Eurotiales</taxon>
        <taxon>Aspergillaceae</taxon>
        <taxon>Aspergillus</taxon>
        <taxon>Aspergillus subgen. Nidulantes</taxon>
    </lineage>
</organism>
<evidence type="ECO:0000256" key="2">
    <source>
        <dbReference type="SAM" id="SignalP"/>
    </source>
</evidence>
<dbReference type="AlphaFoldDB" id="A0A0U5C6K6"/>
<feature type="signal peptide" evidence="2">
    <location>
        <begin position="1"/>
        <end position="22"/>
    </location>
</feature>
<proteinExistence type="predicted"/>
<dbReference type="Proteomes" id="UP000054771">
    <property type="component" value="Unassembled WGS sequence"/>
</dbReference>
<reference evidence="4" key="1">
    <citation type="journal article" date="2016" name="Genome Announc.">
        <title>Draft genome sequences of fungus Aspergillus calidoustus.</title>
        <authorList>
            <person name="Horn F."/>
            <person name="Linde J."/>
            <person name="Mattern D.J."/>
            <person name="Walther G."/>
            <person name="Guthke R."/>
            <person name="Scherlach K."/>
            <person name="Martin K."/>
            <person name="Brakhage A.A."/>
            <person name="Petzke L."/>
            <person name="Valiante V."/>
        </authorList>
    </citation>
    <scope>NUCLEOTIDE SEQUENCE [LARGE SCALE GENOMIC DNA]</scope>
    <source>
        <strain evidence="4">SF006504</strain>
    </source>
</reference>